<dbReference type="RefSeq" id="WP_208841910.1">
    <property type="nucleotide sequence ID" value="NZ_CP072133.1"/>
</dbReference>
<evidence type="ECO:0000313" key="2">
    <source>
        <dbReference type="Proteomes" id="UP000664904"/>
    </source>
</evidence>
<gene>
    <name evidence="1" type="ORF">J5O05_09775</name>
</gene>
<sequence length="304" mass="33930">MQCNKSEILEKISNTSSSLVCSASFDSRWAVIPEIVHSKMRVYVVTHCSYGVKASEAARFSYEPLNLTNGKPFDLWKDIAGKIIPIIQKSENQVTIDITAFDTETLLFIVTQIKALELGAKVKFVYLGADSYSTSLMSGVKSVRTVLGYPGIFSPSKKFHHLIILLGFELDRAKELILSYEPSSISIGIGEDCYKDDFSEQNRISSELVQDFVQSLGHVYRDVAKFCFSSKDAIQTKKAILDEAKKYEDSNILISPMNTKVSTVGAALAALENEELKLCYVEPLEYDTENYSEPGSIVTIFEFE</sequence>
<dbReference type="KEGG" id="pxi:J5O05_09775"/>
<evidence type="ECO:0000313" key="1">
    <source>
        <dbReference type="EMBL" id="QTH70314.1"/>
    </source>
</evidence>
<reference evidence="1" key="1">
    <citation type="submission" date="2021-03" db="EMBL/GenBank/DDBJ databases">
        <title>Complete Genome of Pseudoalteromonas xiamenensis STKMTI.2, a new potential marine bacterium producing anti-Vibrio compounds.</title>
        <authorList>
            <person name="Handayani D.P."/>
            <person name="Isnansetyo A."/>
            <person name="Istiqomah I."/>
            <person name="Jumina J."/>
        </authorList>
    </citation>
    <scope>NUCLEOTIDE SEQUENCE</scope>
    <source>
        <strain evidence="1">STKMTI.2</strain>
    </source>
</reference>
<keyword evidence="2" id="KW-1185">Reference proteome</keyword>
<proteinExistence type="predicted"/>
<organism evidence="1 2">
    <name type="scientific">Pseudoalteromonas xiamenensis</name>
    <dbReference type="NCBI Taxonomy" id="882626"/>
    <lineage>
        <taxon>Bacteria</taxon>
        <taxon>Pseudomonadati</taxon>
        <taxon>Pseudomonadota</taxon>
        <taxon>Gammaproteobacteria</taxon>
        <taxon>Alteromonadales</taxon>
        <taxon>Pseudoalteromonadaceae</taxon>
        <taxon>Pseudoalteromonas</taxon>
    </lineage>
</organism>
<accession>A0A975HJV5</accession>
<name>A0A975HJV5_9GAMM</name>
<dbReference type="EMBL" id="CP072133">
    <property type="protein sequence ID" value="QTH70314.1"/>
    <property type="molecule type" value="Genomic_DNA"/>
</dbReference>
<dbReference type="Proteomes" id="UP000664904">
    <property type="component" value="Chromosome"/>
</dbReference>
<dbReference type="AlphaFoldDB" id="A0A975HJV5"/>
<protein>
    <submittedName>
        <fullName evidence="1">Uncharacterized protein</fullName>
    </submittedName>
</protein>